<sequence>MRPEGPRKNSLWNSLIFCLNWRCLRPLMKKILPLSAHSYVQKTRAKFQPTLVQYPPRPLLQERKLSSTRLSGKADLPLVSIVTPSLNQGAYLRRTIQSVLTQNYPNLEYLIIDGNSHDQTTQILSEYEGRVAHIESRQDAGQAHAINKGFQRSTGEIMGWVNADDLLLSDAIPAVVNFFLEHPELDVVYGFRITIDEQDREIGRWILPSQAEELLPWANYLPQESLFWRRRIWEKVGGSLDESYHFALDWDLWLRFYSAGARFASLPEFIGAFRCHRDQKSTVQAELGRQEAARLHRRYHGYEMPWLEVRHAVGHYLRRCSYLYLLYYMGVYGLVSRLTCPGLSDMHFRTRLSPFYQPNLRLSYRAAQLRAEGE</sequence>
<evidence type="ECO:0000313" key="3">
    <source>
        <dbReference type="Proteomes" id="UP000229740"/>
    </source>
</evidence>
<dbReference type="CDD" id="cd06433">
    <property type="entry name" value="GT_2_WfgS_like"/>
    <property type="match status" value="1"/>
</dbReference>
<dbReference type="InterPro" id="IPR050834">
    <property type="entry name" value="Glycosyltransf_2"/>
</dbReference>
<evidence type="ECO:0000259" key="1">
    <source>
        <dbReference type="Pfam" id="PF00535"/>
    </source>
</evidence>
<comment type="caution">
    <text evidence="2">The sequence shown here is derived from an EMBL/GenBank/DDBJ whole genome shotgun (WGS) entry which is preliminary data.</text>
</comment>
<dbReference type="Proteomes" id="UP000229740">
    <property type="component" value="Unassembled WGS sequence"/>
</dbReference>
<protein>
    <submittedName>
        <fullName evidence="2">Glycosyl transferase</fullName>
    </submittedName>
</protein>
<dbReference type="InterPro" id="IPR001173">
    <property type="entry name" value="Glyco_trans_2-like"/>
</dbReference>
<gene>
    <name evidence="2" type="ORF">CSB45_09645</name>
</gene>
<evidence type="ECO:0000313" key="2">
    <source>
        <dbReference type="EMBL" id="PID56911.1"/>
    </source>
</evidence>
<name>A0A2G6E576_9BACT</name>
<reference evidence="2 3" key="1">
    <citation type="submission" date="2017-10" db="EMBL/GenBank/DDBJ databases">
        <title>Novel microbial diversity and functional potential in the marine mammal oral microbiome.</title>
        <authorList>
            <person name="Dudek N.K."/>
            <person name="Sun C.L."/>
            <person name="Burstein D."/>
            <person name="Kantor R.S."/>
            <person name="Aliaga Goltsman D.S."/>
            <person name="Bik E.M."/>
            <person name="Thomas B.C."/>
            <person name="Banfield J.F."/>
            <person name="Relman D.A."/>
        </authorList>
    </citation>
    <scope>NUCLEOTIDE SEQUENCE [LARGE SCALE GENOMIC DNA]</scope>
    <source>
        <strain evidence="2">DOLZORAL124_49_17</strain>
    </source>
</reference>
<dbReference type="PANTHER" id="PTHR43685:SF2">
    <property type="entry name" value="GLYCOSYLTRANSFERASE 2-LIKE DOMAIN-CONTAINING PROTEIN"/>
    <property type="match status" value="1"/>
</dbReference>
<dbReference type="PANTHER" id="PTHR43685">
    <property type="entry name" value="GLYCOSYLTRANSFERASE"/>
    <property type="match status" value="1"/>
</dbReference>
<dbReference type="Pfam" id="PF00535">
    <property type="entry name" value="Glycos_transf_2"/>
    <property type="match status" value="1"/>
</dbReference>
<dbReference type="Gene3D" id="3.90.550.10">
    <property type="entry name" value="Spore Coat Polysaccharide Biosynthesis Protein SpsA, Chain A"/>
    <property type="match status" value="1"/>
</dbReference>
<organism evidence="2 3">
    <name type="scientific">candidate division KSB3 bacterium</name>
    <dbReference type="NCBI Taxonomy" id="2044937"/>
    <lineage>
        <taxon>Bacteria</taxon>
        <taxon>candidate division KSB3</taxon>
    </lineage>
</organism>
<dbReference type="GO" id="GO:0016740">
    <property type="term" value="F:transferase activity"/>
    <property type="evidence" value="ECO:0007669"/>
    <property type="project" value="UniProtKB-KW"/>
</dbReference>
<dbReference type="EMBL" id="PDPS01000030">
    <property type="protein sequence ID" value="PID56911.1"/>
    <property type="molecule type" value="Genomic_DNA"/>
</dbReference>
<dbReference type="SUPFAM" id="SSF53448">
    <property type="entry name" value="Nucleotide-diphospho-sugar transferases"/>
    <property type="match status" value="1"/>
</dbReference>
<dbReference type="AlphaFoldDB" id="A0A2G6E576"/>
<feature type="domain" description="Glycosyltransferase 2-like" evidence="1">
    <location>
        <begin position="80"/>
        <end position="203"/>
    </location>
</feature>
<proteinExistence type="predicted"/>
<dbReference type="InterPro" id="IPR029044">
    <property type="entry name" value="Nucleotide-diphossugar_trans"/>
</dbReference>
<accession>A0A2G6E576</accession>
<keyword evidence="2" id="KW-0808">Transferase</keyword>